<gene>
    <name evidence="1" type="ORF">SAP269_12960</name>
</gene>
<protein>
    <recommendedName>
        <fullName evidence="3">Transposase</fullName>
    </recommendedName>
</protein>
<name>A0ABM8JN28_9MOLU</name>
<evidence type="ECO:0000313" key="1">
    <source>
        <dbReference type="EMBL" id="BET38707.1"/>
    </source>
</evidence>
<dbReference type="Proteomes" id="UP001473424">
    <property type="component" value="Chromosome"/>
</dbReference>
<organism evidence="1 2">
    <name type="scientific">Spiroplasma ixodetis</name>
    <dbReference type="NCBI Taxonomy" id="2141"/>
    <lineage>
        <taxon>Bacteria</taxon>
        <taxon>Bacillati</taxon>
        <taxon>Mycoplasmatota</taxon>
        <taxon>Mollicutes</taxon>
        <taxon>Entomoplasmatales</taxon>
        <taxon>Spiroplasmataceae</taxon>
        <taxon>Spiroplasma</taxon>
    </lineage>
</organism>
<keyword evidence="2" id="KW-1185">Reference proteome</keyword>
<evidence type="ECO:0008006" key="3">
    <source>
        <dbReference type="Google" id="ProtNLM"/>
    </source>
</evidence>
<dbReference type="RefSeq" id="WP_353305667.1">
    <property type="nucleotide sequence ID" value="NZ_AP028955.1"/>
</dbReference>
<dbReference type="EMBL" id="AP028955">
    <property type="protein sequence ID" value="BET38707.1"/>
    <property type="molecule type" value="Genomic_DNA"/>
</dbReference>
<sequence length="85" mass="10067">MFYIKTKGYYVPSNCFVKQTDFLGFANSFNTWFRKIREEQSERRKSNELILSVNVEAVNSLENDKNNSKKIKEQLFCINSHFSLC</sequence>
<reference evidence="2" key="1">
    <citation type="journal article" date="2024" name="FEMS Microbiol. Lett.">
        <title>Genomic insights into Spiroplasma endosymbionts that induce male-killing and protective phenotypes in the pea aphid.</title>
        <authorList>
            <person name="Arai H."/>
            <person name="Legeai F."/>
            <person name="Kageyama D."/>
            <person name="Sugio A."/>
            <person name="Simon J.C."/>
        </authorList>
    </citation>
    <scope>NUCLEOTIDE SEQUENCE [LARGE SCALE GENOMIC DNA]</scope>
    <source>
        <strain evidence="2">sAp269</strain>
    </source>
</reference>
<proteinExistence type="predicted"/>
<accession>A0ABM8JN28</accession>
<evidence type="ECO:0000313" key="2">
    <source>
        <dbReference type="Proteomes" id="UP001473424"/>
    </source>
</evidence>